<protein>
    <submittedName>
        <fullName evidence="2">Transcription elongation factor Elf1</fullName>
    </submittedName>
</protein>
<dbReference type="AlphaFoldDB" id="A0A2L1CBU0"/>
<dbReference type="Proteomes" id="UP000714405">
    <property type="component" value="Unassembled WGS sequence"/>
</dbReference>
<evidence type="ECO:0000313" key="8">
    <source>
        <dbReference type="EMBL" id="MBA2868182.1"/>
    </source>
</evidence>
<evidence type="ECO:0000313" key="19">
    <source>
        <dbReference type="Proteomes" id="UP000563838"/>
    </source>
</evidence>
<name>A0A2L1CBU0_METMI</name>
<dbReference type="EMBL" id="JACHEC010000001">
    <property type="protein sequence ID" value="MBB6401246.1"/>
    <property type="molecule type" value="Genomic_DNA"/>
</dbReference>
<dbReference type="EMBL" id="JACDUM010000001">
    <property type="protein sequence ID" value="MBA2859545.1"/>
    <property type="molecule type" value="Genomic_DNA"/>
</dbReference>
<dbReference type="EMBL" id="JACDUK010000001">
    <property type="protein sequence ID" value="MBA2852404.1"/>
    <property type="molecule type" value="Genomic_DNA"/>
</dbReference>
<dbReference type="RefSeq" id="WP_011171334.1">
    <property type="nucleotide sequence ID" value="NZ_BAAABJ010000001.1"/>
</dbReference>
<sequence length="56" mass="6444">MLQWNLQCPNCKKRITYRVDVCICKAAEVEIPNCESCGTKMEIDVSGLKGRRRVKK</sequence>
<dbReference type="Proteomes" id="UP000536195">
    <property type="component" value="Unassembled WGS sequence"/>
</dbReference>
<evidence type="ECO:0000313" key="22">
    <source>
        <dbReference type="Proteomes" id="UP000568063"/>
    </source>
</evidence>
<reference evidence="1" key="2">
    <citation type="submission" date="2018-02" db="EMBL/GenBank/DDBJ databases">
        <title>Complete genome sequence of the Methanococcus maripaludis type strain JJ (DSM 2067), a model for selenoprotein synthesis in Archaea.</title>
        <authorList>
            <person name="Poehlein A."/>
            <person name="Heym D."/>
            <person name="Quitzke V."/>
            <person name="Fersch J."/>
            <person name="Daniel R."/>
            <person name="Rother M."/>
        </authorList>
    </citation>
    <scope>NUCLEOTIDE SEQUENCE [LARGE SCALE GENOMIC DNA]</scope>
    <source>
        <strain evidence="1">DSM 2067</strain>
    </source>
</reference>
<dbReference type="Proteomes" id="UP000571751">
    <property type="component" value="Unassembled WGS sequence"/>
</dbReference>
<evidence type="ECO:0000313" key="14">
    <source>
        <dbReference type="EMBL" id="MBP2219936.1"/>
    </source>
</evidence>
<evidence type="ECO:0000313" key="21">
    <source>
        <dbReference type="Proteomes" id="UP000567099"/>
    </source>
</evidence>
<evidence type="ECO:0000313" key="23">
    <source>
        <dbReference type="Proteomes" id="UP000571751"/>
    </source>
</evidence>
<evidence type="ECO:0000313" key="3">
    <source>
        <dbReference type="EMBL" id="MBA2850206.1"/>
    </source>
</evidence>
<evidence type="ECO:0000313" key="15">
    <source>
        <dbReference type="Proteomes" id="UP000239462"/>
    </source>
</evidence>
<dbReference type="EMBL" id="JACDUI010000001">
    <property type="protein sequence ID" value="MBA2839827.1"/>
    <property type="molecule type" value="Genomic_DNA"/>
</dbReference>
<evidence type="ECO:0000313" key="9">
    <source>
        <dbReference type="EMBL" id="MBB6067140.1"/>
    </source>
</evidence>
<reference evidence="15" key="1">
    <citation type="journal article" date="2018" name="Genome Announc.">
        <title>Complete Genome Sequence of the Methanococcus maripaludis Type Strain JJ (DSM 2067), a Model for Selenoprotein Synthesis in Archaea.</title>
        <authorList>
            <person name="Poehlein A."/>
            <person name="Heym D."/>
            <person name="Quitzke V."/>
            <person name="Fersch J."/>
            <person name="Daniel R."/>
            <person name="Rother M."/>
        </authorList>
    </citation>
    <scope>NUCLEOTIDE SEQUENCE [LARGE SCALE GENOMIC DNA]</scope>
    <source>
        <strain evidence="15">DSM 2067</strain>
    </source>
</reference>
<dbReference type="OMA" id="EVDVCPC"/>
<proteinExistence type="predicted"/>
<dbReference type="Proteomes" id="UP000563838">
    <property type="component" value="Unassembled WGS sequence"/>
</dbReference>
<reference evidence="12" key="4">
    <citation type="submission" date="2020-07" db="EMBL/GenBank/DDBJ databases">
        <title>Severe corrosion of carbon steel in oil field produced water can be linked to methanogenic archaea containing a special type of NiFe hydrogenase.</title>
        <authorList>
            <person name="Lahme S."/>
            <person name="Mand J."/>
            <person name="Longwell J."/>
            <person name="Smith R."/>
            <person name="Enning D."/>
        </authorList>
    </citation>
    <scope>NUCLEOTIDE SEQUENCE</scope>
    <source>
        <strain evidence="12">MIC098Bin5</strain>
    </source>
</reference>
<dbReference type="Proteomes" id="UP000590564">
    <property type="component" value="Unassembled WGS sequence"/>
</dbReference>
<dbReference type="Proteomes" id="UP000567099">
    <property type="component" value="Unassembled WGS sequence"/>
</dbReference>
<dbReference type="EMBL" id="JAFBBC010000001">
    <property type="protein sequence ID" value="MBM7409430.1"/>
    <property type="molecule type" value="Genomic_DNA"/>
</dbReference>
<keyword evidence="2" id="KW-0648">Protein biosynthesis</keyword>
<dbReference type="Proteomes" id="UP000742560">
    <property type="component" value="Unassembled WGS sequence"/>
</dbReference>
<evidence type="ECO:0000313" key="1">
    <source>
        <dbReference type="EMBL" id="AVB76827.1"/>
    </source>
</evidence>
<reference evidence="14" key="5">
    <citation type="submission" date="2021-03" db="EMBL/GenBank/DDBJ databases">
        <title>Genomic Encyclopedia of Type Strains, Phase IV (KMG-IV): sequencing the most valuable type-strain genomes for metagenomic binning, comparative biology and taxonomic classification.</title>
        <authorList>
            <person name="Goeker M."/>
        </authorList>
    </citation>
    <scope>NUCLEOTIDE SEQUENCE</scope>
    <source>
        <strain evidence="14">DSM 2771</strain>
    </source>
</reference>
<evidence type="ECO:0000313" key="11">
    <source>
        <dbReference type="EMBL" id="MBB6496659.1"/>
    </source>
</evidence>
<dbReference type="Proteomes" id="UP000522365">
    <property type="component" value="Unassembled WGS sequence"/>
</dbReference>
<dbReference type="Proteomes" id="UP000564425">
    <property type="component" value="Unassembled WGS sequence"/>
</dbReference>
<evidence type="ECO:0000313" key="4">
    <source>
        <dbReference type="EMBL" id="MBA2852404.1"/>
    </source>
</evidence>
<evidence type="ECO:0000313" key="25">
    <source>
        <dbReference type="Proteomes" id="UP000590564"/>
    </source>
</evidence>
<evidence type="ECO:0000313" key="6">
    <source>
        <dbReference type="EMBL" id="MBA2859545.1"/>
    </source>
</evidence>
<dbReference type="EMBL" id="JAGINF010000005">
    <property type="protein sequence ID" value="MBP2219936.1"/>
    <property type="molecule type" value="Genomic_DNA"/>
</dbReference>
<dbReference type="EMBL" id="CP026606">
    <property type="protein sequence ID" value="AVB76827.1"/>
    <property type="molecule type" value="Genomic_DNA"/>
</dbReference>
<accession>A0A2L1CBU0</accession>
<evidence type="ECO:0000313" key="18">
    <source>
        <dbReference type="Proteomes" id="UP000558015"/>
    </source>
</evidence>
<dbReference type="Proteomes" id="UP000558015">
    <property type="component" value="Unassembled WGS sequence"/>
</dbReference>
<dbReference type="Proteomes" id="UP000239462">
    <property type="component" value="Chromosome"/>
</dbReference>
<dbReference type="EMBL" id="JACDUN010000001">
    <property type="protein sequence ID" value="MBA2857639.1"/>
    <property type="molecule type" value="Genomic_DNA"/>
</dbReference>
<evidence type="ECO:0000313" key="5">
    <source>
        <dbReference type="EMBL" id="MBA2857639.1"/>
    </source>
</evidence>
<dbReference type="EMBL" id="JACDUH010000001">
    <property type="protein sequence ID" value="MBA2850206.1"/>
    <property type="molecule type" value="Genomic_DNA"/>
</dbReference>
<evidence type="ECO:0000313" key="7">
    <source>
        <dbReference type="EMBL" id="MBA2863337.1"/>
    </source>
</evidence>
<evidence type="ECO:0000313" key="2">
    <source>
        <dbReference type="EMBL" id="MBA2839827.1"/>
    </source>
</evidence>
<dbReference type="KEGG" id="mmad:MMJJ_14490"/>
<evidence type="ECO:0000313" key="10">
    <source>
        <dbReference type="EMBL" id="MBB6401246.1"/>
    </source>
</evidence>
<gene>
    <name evidence="12" type="ORF">H0S71_03650</name>
    <name evidence="13" type="ORF">HNP85_001102</name>
    <name evidence="3" type="ORF">HNP86_000337</name>
    <name evidence="2" type="ORF">HNP87_000339</name>
    <name evidence="4" type="ORF">HNP89_000341</name>
    <name evidence="6" type="ORF">HNP91_000340</name>
    <name evidence="10" type="ORF">HNP92_000531</name>
    <name evidence="5" type="ORF">HNP93_000340</name>
    <name evidence="7" type="ORF">HNP94_000337</name>
    <name evidence="8" type="ORF">HNP95_000341</name>
    <name evidence="11" type="ORF">HNP96_000680</name>
    <name evidence="9" type="ORF">HNP97_000630</name>
    <name evidence="14" type="ORF">J2745_001443</name>
    <name evidence="1" type="ORF">MMJJ_14490</name>
</gene>
<reference evidence="16 18" key="3">
    <citation type="submission" date="2020-07" db="EMBL/GenBank/DDBJ databases">
        <title>Genomic Encyclopedia of Type Strains, Phase IV (KMG-V): Genome sequencing to study the core and pangenomes of soil and plant-associated prokaryotes.</title>
        <authorList>
            <person name="Whitman W."/>
        </authorList>
    </citation>
    <scope>NUCLEOTIDE SEQUENCE [LARGE SCALE GENOMIC DNA]</scope>
    <source>
        <strain evidence="3 20">A1</strain>
        <strain evidence="2 19">A4</strain>
        <strain evidence="10 17">C11</strain>
        <strain evidence="5 18">C12</strain>
        <strain evidence="7 21">C13</strain>
        <strain evidence="8 23">C14</strain>
        <strain evidence="6 22">C9</strain>
        <strain evidence="11 25">D1</strain>
        <strain evidence="9 24">DSM 7078</strain>
        <strain evidence="13">RC</strain>
        <strain evidence="4 16">S1</strain>
    </source>
</reference>
<evidence type="ECO:0000313" key="12">
    <source>
        <dbReference type="EMBL" id="MBG0768985.1"/>
    </source>
</evidence>
<keyword evidence="2" id="KW-0251">Elongation factor</keyword>
<evidence type="ECO:0000313" key="20">
    <source>
        <dbReference type="Proteomes" id="UP000564425"/>
    </source>
</evidence>
<evidence type="ECO:0000313" key="13">
    <source>
        <dbReference type="EMBL" id="MBM7409430.1"/>
    </source>
</evidence>
<dbReference type="Proteomes" id="UP000722095">
    <property type="component" value="Unassembled WGS sequence"/>
</dbReference>
<evidence type="ECO:0000313" key="17">
    <source>
        <dbReference type="Proteomes" id="UP000536195"/>
    </source>
</evidence>
<dbReference type="GO" id="GO:0003746">
    <property type="term" value="F:translation elongation factor activity"/>
    <property type="evidence" value="ECO:0007669"/>
    <property type="project" value="UniProtKB-KW"/>
</dbReference>
<dbReference type="EMBL" id="JACDUP010000001">
    <property type="protein sequence ID" value="MBA2868182.1"/>
    <property type="molecule type" value="Genomic_DNA"/>
</dbReference>
<dbReference type="GeneID" id="59387859"/>
<dbReference type="Proteomes" id="UP000568063">
    <property type="component" value="Unassembled WGS sequence"/>
</dbReference>
<evidence type="ECO:0000313" key="24">
    <source>
        <dbReference type="Proteomes" id="UP000584706"/>
    </source>
</evidence>
<dbReference type="EMBL" id="JACDUO010000001">
    <property type="protein sequence ID" value="MBA2863337.1"/>
    <property type="molecule type" value="Genomic_DNA"/>
</dbReference>
<evidence type="ECO:0000313" key="16">
    <source>
        <dbReference type="Proteomes" id="UP000522365"/>
    </source>
</evidence>
<dbReference type="Proteomes" id="UP000584706">
    <property type="component" value="Unassembled WGS sequence"/>
</dbReference>
<dbReference type="EMBL" id="JACHED010000001">
    <property type="protein sequence ID" value="MBB6496659.1"/>
    <property type="molecule type" value="Genomic_DNA"/>
</dbReference>
<dbReference type="EMBL" id="JACHIQ010000001">
    <property type="protein sequence ID" value="MBB6067140.1"/>
    <property type="molecule type" value="Genomic_DNA"/>
</dbReference>
<dbReference type="EMBL" id="JACCQJ010000001">
    <property type="protein sequence ID" value="MBG0768985.1"/>
    <property type="molecule type" value="Genomic_DNA"/>
</dbReference>
<organism evidence="1 15">
    <name type="scientific">Methanococcus maripaludis</name>
    <name type="common">Methanococcus deltae</name>
    <dbReference type="NCBI Taxonomy" id="39152"/>
    <lineage>
        <taxon>Archaea</taxon>
        <taxon>Methanobacteriati</taxon>
        <taxon>Methanobacteriota</taxon>
        <taxon>Methanomada group</taxon>
        <taxon>Methanococci</taxon>
        <taxon>Methanococcales</taxon>
        <taxon>Methanococcaceae</taxon>
        <taxon>Methanococcus</taxon>
    </lineage>
</organism>